<keyword evidence="2" id="KW-1185">Reference proteome</keyword>
<evidence type="ECO:0000313" key="1">
    <source>
        <dbReference type="EMBL" id="SFI86300.1"/>
    </source>
</evidence>
<evidence type="ECO:0000313" key="2">
    <source>
        <dbReference type="Proteomes" id="UP000198915"/>
    </source>
</evidence>
<accession>A0A1I3LP35</accession>
<dbReference type="EMBL" id="FORT01000001">
    <property type="protein sequence ID" value="SFI86300.1"/>
    <property type="molecule type" value="Genomic_DNA"/>
</dbReference>
<gene>
    <name evidence="1" type="ORF">SAMN05518846_101381</name>
</gene>
<proteinExistence type="predicted"/>
<dbReference type="RefSeq" id="WP_258957527.1">
    <property type="nucleotide sequence ID" value="NZ_CP183838.1"/>
</dbReference>
<name>A0A1I3LP35_9BACL</name>
<protein>
    <submittedName>
        <fullName evidence="1">Uncharacterized protein</fullName>
    </submittedName>
</protein>
<sequence>MMHATLEKALRTVLDNWEKMKKSHEDDAADDAEQFEASFYKWIEAVRQWYKELEQKPTSLEDALLLPEMATSMELLPVELQLNFETELELIVEGQERMEDERYD</sequence>
<dbReference type="Proteomes" id="UP000198915">
    <property type="component" value="Unassembled WGS sequence"/>
</dbReference>
<organism evidence="1 2">
    <name type="scientific">Brevibacillus centrosporus</name>
    <dbReference type="NCBI Taxonomy" id="54910"/>
    <lineage>
        <taxon>Bacteria</taxon>
        <taxon>Bacillati</taxon>
        <taxon>Bacillota</taxon>
        <taxon>Bacilli</taxon>
        <taxon>Bacillales</taxon>
        <taxon>Paenibacillaceae</taxon>
        <taxon>Brevibacillus</taxon>
    </lineage>
</organism>
<dbReference type="AlphaFoldDB" id="A0A1I3LP35"/>
<reference evidence="2" key="1">
    <citation type="submission" date="2016-10" db="EMBL/GenBank/DDBJ databases">
        <authorList>
            <person name="Varghese N."/>
            <person name="Submissions S."/>
        </authorList>
    </citation>
    <scope>NUCLEOTIDE SEQUENCE [LARGE SCALE GENOMIC DNA]</scope>
    <source>
        <strain evidence="2">OK042</strain>
    </source>
</reference>